<dbReference type="PANTHER" id="PTHR31462">
    <property type="entry name" value="ENDOSOMAL/LYSOSOMAL POTASSIUM CHANNEL TMEM175"/>
    <property type="match status" value="1"/>
</dbReference>
<feature type="transmembrane region" description="Helical" evidence="13">
    <location>
        <begin position="97"/>
        <end position="115"/>
    </location>
</feature>
<evidence type="ECO:0000256" key="7">
    <source>
        <dbReference type="ARBA" id="ARBA00022958"/>
    </source>
</evidence>
<evidence type="ECO:0000256" key="9">
    <source>
        <dbReference type="ARBA" id="ARBA00023065"/>
    </source>
</evidence>
<evidence type="ECO:0000256" key="5">
    <source>
        <dbReference type="ARBA" id="ARBA00022692"/>
    </source>
</evidence>
<dbReference type="GO" id="GO:0005267">
    <property type="term" value="F:potassium channel activity"/>
    <property type="evidence" value="ECO:0007669"/>
    <property type="project" value="UniProtKB-KW"/>
</dbReference>
<dbReference type="GO" id="GO:0016020">
    <property type="term" value="C:membrane"/>
    <property type="evidence" value="ECO:0007669"/>
    <property type="project" value="UniProtKB-SubCell"/>
</dbReference>
<dbReference type="InterPro" id="IPR010617">
    <property type="entry name" value="TMEM175-like"/>
</dbReference>
<organism evidence="14 15">
    <name type="scientific">Novosphingobium resinovorum</name>
    <dbReference type="NCBI Taxonomy" id="158500"/>
    <lineage>
        <taxon>Bacteria</taxon>
        <taxon>Pseudomonadati</taxon>
        <taxon>Pseudomonadota</taxon>
        <taxon>Alphaproteobacteria</taxon>
        <taxon>Sphingomonadales</taxon>
        <taxon>Sphingomonadaceae</taxon>
        <taxon>Novosphingobium</taxon>
    </lineage>
</organism>
<keyword evidence="7" id="KW-0630">Potassium</keyword>
<proteinExistence type="inferred from homology"/>
<feature type="transmembrane region" description="Helical" evidence="13">
    <location>
        <begin position="121"/>
        <end position="144"/>
    </location>
</feature>
<evidence type="ECO:0000256" key="13">
    <source>
        <dbReference type="SAM" id="Phobius"/>
    </source>
</evidence>
<gene>
    <name evidence="14" type="ORF">BV97_03235</name>
</gene>
<evidence type="ECO:0000256" key="3">
    <source>
        <dbReference type="ARBA" id="ARBA00022448"/>
    </source>
</evidence>
<keyword evidence="8 13" id="KW-1133">Transmembrane helix</keyword>
<keyword evidence="3" id="KW-0813">Transport</keyword>
<evidence type="ECO:0000313" key="15">
    <source>
        <dbReference type="Proteomes" id="UP000024329"/>
    </source>
</evidence>
<evidence type="ECO:0000256" key="4">
    <source>
        <dbReference type="ARBA" id="ARBA00022538"/>
    </source>
</evidence>
<dbReference type="eggNOG" id="COG3548">
    <property type="taxonomic scope" value="Bacteria"/>
</dbReference>
<keyword evidence="9" id="KW-0406">Ion transport</keyword>
<feature type="transmembrane region" description="Helical" evidence="13">
    <location>
        <begin position="54"/>
        <end position="76"/>
    </location>
</feature>
<evidence type="ECO:0000256" key="8">
    <source>
        <dbReference type="ARBA" id="ARBA00022989"/>
    </source>
</evidence>
<evidence type="ECO:0000256" key="10">
    <source>
        <dbReference type="ARBA" id="ARBA00023136"/>
    </source>
</evidence>
<dbReference type="Pfam" id="PF06736">
    <property type="entry name" value="TMEM175"/>
    <property type="match status" value="1"/>
</dbReference>
<keyword evidence="10 13" id="KW-0472">Membrane</keyword>
<comment type="caution">
    <text evidence="14">The sequence shown here is derived from an EMBL/GenBank/DDBJ whole genome shotgun (WGS) entry which is preliminary data.</text>
</comment>
<dbReference type="PATRIC" id="fig|158500.4.peg.3300"/>
<evidence type="ECO:0000256" key="6">
    <source>
        <dbReference type="ARBA" id="ARBA00022826"/>
    </source>
</evidence>
<keyword evidence="5 13" id="KW-0812">Transmembrane</keyword>
<name>A0A031JV76_9SPHN</name>
<dbReference type="PANTHER" id="PTHR31462:SF5">
    <property type="entry name" value="ENDOSOMAL_LYSOSOMAL PROTON CHANNEL TMEM175"/>
    <property type="match status" value="1"/>
</dbReference>
<comment type="catalytic activity">
    <reaction evidence="12">
        <text>K(+)(in) = K(+)(out)</text>
        <dbReference type="Rhea" id="RHEA:29463"/>
        <dbReference type="ChEBI" id="CHEBI:29103"/>
    </reaction>
</comment>
<dbReference type="GO" id="GO:0015252">
    <property type="term" value="F:proton channel activity"/>
    <property type="evidence" value="ECO:0007669"/>
    <property type="project" value="InterPro"/>
</dbReference>
<feature type="transmembrane region" description="Helical" evidence="13">
    <location>
        <begin position="164"/>
        <end position="186"/>
    </location>
</feature>
<keyword evidence="6" id="KW-0631">Potassium channel</keyword>
<evidence type="ECO:0000256" key="11">
    <source>
        <dbReference type="ARBA" id="ARBA00023303"/>
    </source>
</evidence>
<comment type="similarity">
    <text evidence="2">Belongs to the TMEM175 family.</text>
</comment>
<evidence type="ECO:0000256" key="1">
    <source>
        <dbReference type="ARBA" id="ARBA00004141"/>
    </source>
</evidence>
<evidence type="ECO:0000313" key="14">
    <source>
        <dbReference type="EMBL" id="EZP80815.1"/>
    </source>
</evidence>
<feature type="transmembrane region" description="Helical" evidence="13">
    <location>
        <begin position="12"/>
        <end position="34"/>
    </location>
</feature>
<dbReference type="STRING" id="158500.BES08_11195"/>
<protein>
    <submittedName>
        <fullName evidence="14">Putative integral membrane protein</fullName>
    </submittedName>
</protein>
<reference evidence="14 15" key="1">
    <citation type="submission" date="2014-03" db="EMBL/GenBank/DDBJ databases">
        <title>Whole genome sequence of Novosphingobium resinovorum KF1.</title>
        <authorList>
            <person name="Gan H.M."/>
            <person name="Gan H.Y."/>
            <person name="Chew T.H."/>
            <person name="Savka M.A."/>
        </authorList>
    </citation>
    <scope>NUCLEOTIDE SEQUENCE [LARGE SCALE GENOMIC DNA]</scope>
    <source>
        <strain evidence="14 15">KF1</strain>
    </source>
</reference>
<evidence type="ECO:0000256" key="12">
    <source>
        <dbReference type="ARBA" id="ARBA00034430"/>
    </source>
</evidence>
<dbReference type="Proteomes" id="UP000024329">
    <property type="component" value="Unassembled WGS sequence"/>
</dbReference>
<accession>A0A031JV76</accession>
<dbReference type="EMBL" id="JFYZ01000015">
    <property type="protein sequence ID" value="EZP80815.1"/>
    <property type="molecule type" value="Genomic_DNA"/>
</dbReference>
<evidence type="ECO:0000256" key="2">
    <source>
        <dbReference type="ARBA" id="ARBA00006920"/>
    </source>
</evidence>
<comment type="subcellular location">
    <subcellularLocation>
        <location evidence="1">Membrane</location>
        <topology evidence="1">Multi-pass membrane protein</topology>
    </subcellularLocation>
</comment>
<dbReference type="AlphaFoldDB" id="A0A031JV76"/>
<keyword evidence="4" id="KW-0633">Potassium transport</keyword>
<sequence length="202" mass="22397">MSMSELHGGAKFALERIVFFSDAVFAIAITLLVLEIEVPHLPPDAPVHEYWAELGRLIPNFLAFVLSFLVIGRFWLSHHQIFSRVTHFDVALVWPNLLYLLAIGVMPFTTAFVAAGHNTFVPALCYNLNLLLTGILAWFLMFWIERKGLAVPGPDNRYSGSPGVIAAAALAVALAFVIPQISQFAMVTLPLWRLVFHRKGAA</sequence>
<keyword evidence="11" id="KW-0407">Ion channel</keyword>